<evidence type="ECO:0000313" key="2">
    <source>
        <dbReference type="EMBL" id="QHS91074.1"/>
    </source>
</evidence>
<dbReference type="Pfam" id="PF00583">
    <property type="entry name" value="Acetyltransf_1"/>
    <property type="match status" value="1"/>
</dbReference>
<dbReference type="AlphaFoldDB" id="A0A6C0BH70"/>
<accession>A0A6C0BH70</accession>
<evidence type="ECO:0000259" key="1">
    <source>
        <dbReference type="PROSITE" id="PS51186"/>
    </source>
</evidence>
<proteinExistence type="predicted"/>
<protein>
    <recommendedName>
        <fullName evidence="1">N-acetyltransferase domain-containing protein</fullName>
    </recommendedName>
</protein>
<dbReference type="Gene3D" id="3.40.630.30">
    <property type="match status" value="1"/>
</dbReference>
<dbReference type="InterPro" id="IPR016181">
    <property type="entry name" value="Acyl_CoA_acyltransferase"/>
</dbReference>
<organism evidence="2">
    <name type="scientific">viral metagenome</name>
    <dbReference type="NCBI Taxonomy" id="1070528"/>
    <lineage>
        <taxon>unclassified sequences</taxon>
        <taxon>metagenomes</taxon>
        <taxon>organismal metagenomes</taxon>
    </lineage>
</organism>
<sequence>MVFWFSSFNISTTKSFEPFLMEKSSLPSPTGVDAILVTSPTSLSILTEIREYLRNYFGNPPHTPVLDIPESHLLGPMDYFLLAREKERLVGTIRYRYVGKFMADGSPSIYRVDAFCIHPDWRKRGVGDYLLTELQRYVTTNGRPYSMFLKEGYYLPIMYNPIYSGQYVFRRLPIQQTSPHVRTISAEQAYRFIDVYHRIYPQVCIIRNDTGLGQQWRLYKKGYHMILACFQDTHQWMDKYRMGWCTAWLESSVVTEEIREEAAIALTNTLPSFDYVWMNKRWTGNNGTWTLCSSDRAYCPVKNGTWTDDGTFHWYTYQWSTNCVMDISMCLLD</sequence>
<dbReference type="PROSITE" id="PS51186">
    <property type="entry name" value="GNAT"/>
    <property type="match status" value="1"/>
</dbReference>
<dbReference type="GO" id="GO:0016747">
    <property type="term" value="F:acyltransferase activity, transferring groups other than amino-acyl groups"/>
    <property type="evidence" value="ECO:0007669"/>
    <property type="project" value="InterPro"/>
</dbReference>
<dbReference type="SUPFAM" id="SSF55729">
    <property type="entry name" value="Acyl-CoA N-acyltransferases (Nat)"/>
    <property type="match status" value="1"/>
</dbReference>
<dbReference type="EMBL" id="MN739154">
    <property type="protein sequence ID" value="QHS91074.1"/>
    <property type="molecule type" value="Genomic_DNA"/>
</dbReference>
<feature type="domain" description="N-acetyltransferase" evidence="1">
    <location>
        <begin position="36"/>
        <end position="242"/>
    </location>
</feature>
<dbReference type="CDD" id="cd04301">
    <property type="entry name" value="NAT_SF"/>
    <property type="match status" value="1"/>
</dbReference>
<name>A0A6C0BH70_9ZZZZ</name>
<dbReference type="InterPro" id="IPR000182">
    <property type="entry name" value="GNAT_dom"/>
</dbReference>
<reference evidence="2" key="1">
    <citation type="journal article" date="2020" name="Nature">
        <title>Giant virus diversity and host interactions through global metagenomics.</title>
        <authorList>
            <person name="Schulz F."/>
            <person name="Roux S."/>
            <person name="Paez-Espino D."/>
            <person name="Jungbluth S."/>
            <person name="Walsh D.A."/>
            <person name="Denef V.J."/>
            <person name="McMahon K.D."/>
            <person name="Konstantinidis K.T."/>
            <person name="Eloe-Fadrosh E.A."/>
            <person name="Kyrpides N.C."/>
            <person name="Woyke T."/>
        </authorList>
    </citation>
    <scope>NUCLEOTIDE SEQUENCE</scope>
    <source>
        <strain evidence="2">GVMAG-M-3300013004-44</strain>
    </source>
</reference>